<organism evidence="2 3">
    <name type="scientific">Armillaria gallica</name>
    <name type="common">Bulbous honey fungus</name>
    <name type="synonym">Armillaria bulbosa</name>
    <dbReference type="NCBI Taxonomy" id="47427"/>
    <lineage>
        <taxon>Eukaryota</taxon>
        <taxon>Fungi</taxon>
        <taxon>Dikarya</taxon>
        <taxon>Basidiomycota</taxon>
        <taxon>Agaricomycotina</taxon>
        <taxon>Agaricomycetes</taxon>
        <taxon>Agaricomycetidae</taxon>
        <taxon>Agaricales</taxon>
        <taxon>Marasmiineae</taxon>
        <taxon>Physalacriaceae</taxon>
        <taxon>Armillaria</taxon>
    </lineage>
</organism>
<gene>
    <name evidence="2" type="ORF">ARMGADRAFT_780183</name>
</gene>
<name>A0A2H3CEC3_ARMGA</name>
<keyword evidence="3" id="KW-1185">Reference proteome</keyword>
<feature type="region of interest" description="Disordered" evidence="1">
    <location>
        <begin position="258"/>
        <end position="291"/>
    </location>
</feature>
<proteinExistence type="predicted"/>
<evidence type="ECO:0000313" key="2">
    <source>
        <dbReference type="EMBL" id="PBK81415.1"/>
    </source>
</evidence>
<feature type="compositionally biased region" description="Polar residues" evidence="1">
    <location>
        <begin position="359"/>
        <end position="380"/>
    </location>
</feature>
<dbReference type="OMA" id="EADWVDM"/>
<dbReference type="OrthoDB" id="2952926at2759"/>
<sequence length="392" mass="43037">MDKTDGSERQAHFSSQLPPPSSFLSLSSMASTRSTPFSIDEFASLVENALDLDHEPDVSIRVPTTAWFDSPSPRRPTSTSTVFSKFKQLVSPPRQRLPTPELLQVPAVPIPTVSLVASKSSDFVPYLPIPSRRELEARNAPRPLSSPPSSPTSLSTRTDTESVWTDSEPGSIRSEPSSTSTGDIDDPFAKGTVQIIHVPAYPGYHTPKKKRSRPTPLSLAPPRYAPPSCPLPSPPATPSPIKRHPYAQDWTLDLPTARRSKVPSHNPLNPLSPRRGLHRRTGSPFPLTLTLHDTRPIKPKTRLTLDHDPCRLVLGENGLPVSPPGTPERTSVEFETREADWVDMTDSDSESSREESVETPVQSSFPSRSQDNDAESVTSTYYTARSSLCSQI</sequence>
<dbReference type="AlphaFoldDB" id="A0A2H3CEC3"/>
<dbReference type="Proteomes" id="UP000217790">
    <property type="component" value="Unassembled WGS sequence"/>
</dbReference>
<reference evidence="3" key="1">
    <citation type="journal article" date="2017" name="Nat. Ecol. Evol.">
        <title>Genome expansion and lineage-specific genetic innovations in the forest pathogenic fungi Armillaria.</title>
        <authorList>
            <person name="Sipos G."/>
            <person name="Prasanna A.N."/>
            <person name="Walter M.C."/>
            <person name="O'Connor E."/>
            <person name="Balint B."/>
            <person name="Krizsan K."/>
            <person name="Kiss B."/>
            <person name="Hess J."/>
            <person name="Varga T."/>
            <person name="Slot J."/>
            <person name="Riley R."/>
            <person name="Boka B."/>
            <person name="Rigling D."/>
            <person name="Barry K."/>
            <person name="Lee J."/>
            <person name="Mihaltcheva S."/>
            <person name="LaButti K."/>
            <person name="Lipzen A."/>
            <person name="Waldron R."/>
            <person name="Moloney N.M."/>
            <person name="Sperisen C."/>
            <person name="Kredics L."/>
            <person name="Vagvoelgyi C."/>
            <person name="Patrignani A."/>
            <person name="Fitzpatrick D."/>
            <person name="Nagy I."/>
            <person name="Doyle S."/>
            <person name="Anderson J.B."/>
            <person name="Grigoriev I.V."/>
            <person name="Gueldener U."/>
            <person name="Muensterkoetter M."/>
            <person name="Nagy L.G."/>
        </authorList>
    </citation>
    <scope>NUCLEOTIDE SEQUENCE [LARGE SCALE GENOMIC DNA]</scope>
    <source>
        <strain evidence="3">Ar21-2</strain>
    </source>
</reference>
<protein>
    <submittedName>
        <fullName evidence="2">Uncharacterized protein</fullName>
    </submittedName>
</protein>
<feature type="region of interest" description="Disordered" evidence="1">
    <location>
        <begin position="1"/>
        <end position="27"/>
    </location>
</feature>
<feature type="compositionally biased region" description="Basic and acidic residues" evidence="1">
    <location>
        <begin position="1"/>
        <end position="11"/>
    </location>
</feature>
<feature type="region of interest" description="Disordered" evidence="1">
    <location>
        <begin position="135"/>
        <end position="187"/>
    </location>
</feature>
<feature type="compositionally biased region" description="Pro residues" evidence="1">
    <location>
        <begin position="223"/>
        <end position="238"/>
    </location>
</feature>
<feature type="region of interest" description="Disordered" evidence="1">
    <location>
        <begin position="315"/>
        <end position="380"/>
    </location>
</feature>
<accession>A0A2H3CEC3</accession>
<feature type="compositionally biased region" description="Basic and acidic residues" evidence="1">
    <location>
        <begin position="330"/>
        <end position="340"/>
    </location>
</feature>
<feature type="region of interest" description="Disordered" evidence="1">
    <location>
        <begin position="200"/>
        <end position="240"/>
    </location>
</feature>
<dbReference type="InParanoid" id="A0A2H3CEC3"/>
<evidence type="ECO:0000256" key="1">
    <source>
        <dbReference type="SAM" id="MobiDB-lite"/>
    </source>
</evidence>
<evidence type="ECO:0000313" key="3">
    <source>
        <dbReference type="Proteomes" id="UP000217790"/>
    </source>
</evidence>
<dbReference type="EMBL" id="KZ293730">
    <property type="protein sequence ID" value="PBK81415.1"/>
    <property type="molecule type" value="Genomic_DNA"/>
</dbReference>